<evidence type="ECO:0000256" key="1">
    <source>
        <dbReference type="SAM" id="MobiDB-lite"/>
    </source>
</evidence>
<dbReference type="SUPFAM" id="SSF160631">
    <property type="entry name" value="SMI1/KNR4-like"/>
    <property type="match status" value="1"/>
</dbReference>
<dbReference type="SMART" id="SM00860">
    <property type="entry name" value="SMI1_KNR4"/>
    <property type="match status" value="1"/>
</dbReference>
<gene>
    <name evidence="3" type="ORF">OG849_25955</name>
</gene>
<sequence length="210" mass="23249">MVGMSETTEPEMHAAGAAPATPEDWRAFLEAYGQRYLLNHDGADELLDEDQADALDRGERIAVWLGAEPAREEALAAAEERLGLRLPPGLRSFFLTSDGWEHLDGWVDGVHPSGRVGWMRDSEDGAGVIEVYASIDGNEDDVGLFRRSVEIAKGEDYWLLDPTDVGPDGEWAAYEFTPKYGDTTRFPSFAALFHSSFEDMDEDGDEDDDD</sequence>
<reference evidence="3 4" key="1">
    <citation type="submission" date="2022-10" db="EMBL/GenBank/DDBJ databases">
        <title>The complete genomes of actinobacterial strains from the NBC collection.</title>
        <authorList>
            <person name="Joergensen T.S."/>
            <person name="Alvarez Arevalo M."/>
            <person name="Sterndorff E.B."/>
            <person name="Faurdal D."/>
            <person name="Vuksanovic O."/>
            <person name="Mourched A.-S."/>
            <person name="Charusanti P."/>
            <person name="Shaw S."/>
            <person name="Blin K."/>
            <person name="Weber T."/>
        </authorList>
    </citation>
    <scope>NUCLEOTIDE SEQUENCE [LARGE SCALE GENOMIC DNA]</scope>
    <source>
        <strain evidence="3 4">NBC 01792</strain>
    </source>
</reference>
<dbReference type="EMBL" id="CP109083">
    <property type="protein sequence ID" value="WSB10444.1"/>
    <property type="molecule type" value="Genomic_DNA"/>
</dbReference>
<feature type="region of interest" description="Disordered" evidence="1">
    <location>
        <begin position="1"/>
        <end position="20"/>
    </location>
</feature>
<dbReference type="InterPro" id="IPR037883">
    <property type="entry name" value="Knr4/Smi1-like_sf"/>
</dbReference>
<evidence type="ECO:0000259" key="2">
    <source>
        <dbReference type="SMART" id="SM00860"/>
    </source>
</evidence>
<name>A0ABZ1F2S6_9ACTN</name>
<evidence type="ECO:0000313" key="3">
    <source>
        <dbReference type="EMBL" id="WSB10444.1"/>
    </source>
</evidence>
<dbReference type="Pfam" id="PF09346">
    <property type="entry name" value="SMI1_KNR4"/>
    <property type="match status" value="1"/>
</dbReference>
<dbReference type="Proteomes" id="UP001356428">
    <property type="component" value="Chromosome"/>
</dbReference>
<organism evidence="3 4">
    <name type="scientific">Streptomyces cyaneofuscatus</name>
    <dbReference type="NCBI Taxonomy" id="66883"/>
    <lineage>
        <taxon>Bacteria</taxon>
        <taxon>Bacillati</taxon>
        <taxon>Actinomycetota</taxon>
        <taxon>Actinomycetes</taxon>
        <taxon>Kitasatosporales</taxon>
        <taxon>Streptomycetaceae</taxon>
        <taxon>Streptomyces</taxon>
    </lineage>
</organism>
<dbReference type="InterPro" id="IPR018958">
    <property type="entry name" value="Knr4/Smi1-like_dom"/>
</dbReference>
<dbReference type="Gene3D" id="3.40.1580.10">
    <property type="entry name" value="SMI1/KNR4-like"/>
    <property type="match status" value="1"/>
</dbReference>
<keyword evidence="4" id="KW-1185">Reference proteome</keyword>
<protein>
    <submittedName>
        <fullName evidence="3">SMI1/KNR4 family protein</fullName>
    </submittedName>
</protein>
<proteinExistence type="predicted"/>
<feature type="domain" description="Knr4/Smi1-like" evidence="2">
    <location>
        <begin position="69"/>
        <end position="195"/>
    </location>
</feature>
<dbReference type="RefSeq" id="WP_326703460.1">
    <property type="nucleotide sequence ID" value="NZ_CP108861.1"/>
</dbReference>
<evidence type="ECO:0000313" key="4">
    <source>
        <dbReference type="Proteomes" id="UP001356428"/>
    </source>
</evidence>
<accession>A0ABZ1F2S6</accession>